<evidence type="ECO:0000313" key="2">
    <source>
        <dbReference type="EMBL" id="MET8436750.1"/>
    </source>
</evidence>
<organism evidence="2 3">
    <name type="scientific">Streptomyces sp. 900116325</name>
    <dbReference type="NCBI Taxonomy" id="3154295"/>
    <lineage>
        <taxon>Bacteria</taxon>
        <taxon>Bacillati</taxon>
        <taxon>Actinomycetota</taxon>
        <taxon>Actinomycetes</taxon>
        <taxon>Kitasatosporales</taxon>
        <taxon>Streptomycetaceae</taxon>
        <taxon>Streptomyces</taxon>
    </lineage>
</organism>
<protein>
    <recommendedName>
        <fullName evidence="4">Transposase</fullName>
    </recommendedName>
</protein>
<dbReference type="Proteomes" id="UP001550044">
    <property type="component" value="Unassembled WGS sequence"/>
</dbReference>
<evidence type="ECO:0000313" key="3">
    <source>
        <dbReference type="Proteomes" id="UP001550044"/>
    </source>
</evidence>
<dbReference type="EMBL" id="JBEXIP010000029">
    <property type="protein sequence ID" value="MET8436750.1"/>
    <property type="molecule type" value="Genomic_DNA"/>
</dbReference>
<sequence length="115" mass="12684">MDIRAAYHGRGMRQWVRWTAGAPSRAPVRRAELKATTAAVIRDGRATPLQVITTAINVDDVNRTLALVDGIPPVAGRPGRPRRRPEAVPGDKVYAANGHPKKPRKRRILPVISRK</sequence>
<accession>A0ABV2UFX2</accession>
<keyword evidence="3" id="KW-1185">Reference proteome</keyword>
<evidence type="ECO:0008006" key="4">
    <source>
        <dbReference type="Google" id="ProtNLM"/>
    </source>
</evidence>
<evidence type="ECO:0000256" key="1">
    <source>
        <dbReference type="SAM" id="MobiDB-lite"/>
    </source>
</evidence>
<feature type="compositionally biased region" description="Basic residues" evidence="1">
    <location>
        <begin position="99"/>
        <end position="115"/>
    </location>
</feature>
<feature type="region of interest" description="Disordered" evidence="1">
    <location>
        <begin position="73"/>
        <end position="115"/>
    </location>
</feature>
<dbReference type="RefSeq" id="WP_356504201.1">
    <property type="nucleotide sequence ID" value="NZ_JBEXEF010000073.1"/>
</dbReference>
<proteinExistence type="predicted"/>
<reference evidence="2 3" key="1">
    <citation type="submission" date="2024-06" db="EMBL/GenBank/DDBJ databases">
        <title>The Natural Products Discovery Center: Release of the First 8490 Sequenced Strains for Exploring Actinobacteria Biosynthetic Diversity.</title>
        <authorList>
            <person name="Kalkreuter E."/>
            <person name="Kautsar S.A."/>
            <person name="Yang D."/>
            <person name="Bader C.D."/>
            <person name="Teijaro C.N."/>
            <person name="Fluegel L."/>
            <person name="Davis C.M."/>
            <person name="Simpson J.R."/>
            <person name="Lauterbach L."/>
            <person name="Steele A.D."/>
            <person name="Gui C."/>
            <person name="Meng S."/>
            <person name="Li G."/>
            <person name="Viehrig K."/>
            <person name="Ye F."/>
            <person name="Su P."/>
            <person name="Kiefer A.F."/>
            <person name="Nichols A."/>
            <person name="Cepeda A.J."/>
            <person name="Yan W."/>
            <person name="Fan B."/>
            <person name="Jiang Y."/>
            <person name="Adhikari A."/>
            <person name="Zheng C.-J."/>
            <person name="Schuster L."/>
            <person name="Cowan T.M."/>
            <person name="Smanski M.J."/>
            <person name="Chevrette M.G."/>
            <person name="De Carvalho L.P.S."/>
            <person name="Shen B."/>
        </authorList>
    </citation>
    <scope>NUCLEOTIDE SEQUENCE [LARGE SCALE GENOMIC DNA]</scope>
    <source>
        <strain evidence="2 3">NPDC005137</strain>
    </source>
</reference>
<comment type="caution">
    <text evidence="2">The sequence shown here is derived from an EMBL/GenBank/DDBJ whole genome shotgun (WGS) entry which is preliminary data.</text>
</comment>
<gene>
    <name evidence="2" type="ORF">ABZV61_29025</name>
</gene>
<name>A0ABV2UFX2_9ACTN</name>